<name>A0A371JWH9_9GAMM</name>
<protein>
    <submittedName>
        <fullName evidence="6">LysR family transcriptional regulator</fullName>
    </submittedName>
</protein>
<dbReference type="InterPro" id="IPR036390">
    <property type="entry name" value="WH_DNA-bd_sf"/>
</dbReference>
<feature type="domain" description="HTH lysR-type" evidence="5">
    <location>
        <begin position="29"/>
        <end position="86"/>
    </location>
</feature>
<keyword evidence="3" id="KW-0238">DNA-binding</keyword>
<dbReference type="Pfam" id="PF00126">
    <property type="entry name" value="HTH_1"/>
    <property type="match status" value="1"/>
</dbReference>
<dbReference type="GO" id="GO:0003700">
    <property type="term" value="F:DNA-binding transcription factor activity"/>
    <property type="evidence" value="ECO:0007669"/>
    <property type="project" value="InterPro"/>
</dbReference>
<dbReference type="SUPFAM" id="SSF53850">
    <property type="entry name" value="Periplasmic binding protein-like II"/>
    <property type="match status" value="1"/>
</dbReference>
<comment type="similarity">
    <text evidence="1">Belongs to the LysR transcriptional regulatory family.</text>
</comment>
<evidence type="ECO:0000313" key="6">
    <source>
        <dbReference type="EMBL" id="RDZ25990.1"/>
    </source>
</evidence>
<reference evidence="6 7" key="1">
    <citation type="submission" date="2018-08" db="EMBL/GenBank/DDBJ databases">
        <title>Lysobacter sp. zong2l5, whole genome shotgun sequence.</title>
        <authorList>
            <person name="Zhang X."/>
            <person name="Feng G."/>
            <person name="Zhu H."/>
        </authorList>
    </citation>
    <scope>NUCLEOTIDE SEQUENCE [LARGE SCALE GENOMIC DNA]</scope>
    <source>
        <strain evidence="7">zong2l5</strain>
    </source>
</reference>
<dbReference type="Proteomes" id="UP000264492">
    <property type="component" value="Unassembled WGS sequence"/>
</dbReference>
<gene>
    <name evidence="6" type="ORF">DX914_19195</name>
</gene>
<keyword evidence="2" id="KW-0805">Transcription regulation</keyword>
<dbReference type="PANTHER" id="PTHR30537:SF3">
    <property type="entry name" value="TRANSCRIPTIONAL REGULATORY PROTEIN"/>
    <property type="match status" value="1"/>
</dbReference>
<evidence type="ECO:0000256" key="4">
    <source>
        <dbReference type="ARBA" id="ARBA00023163"/>
    </source>
</evidence>
<dbReference type="InterPro" id="IPR005119">
    <property type="entry name" value="LysR_subst-bd"/>
</dbReference>
<keyword evidence="4" id="KW-0804">Transcription</keyword>
<dbReference type="Pfam" id="PF03466">
    <property type="entry name" value="LysR_substrate"/>
    <property type="match status" value="1"/>
</dbReference>
<evidence type="ECO:0000256" key="1">
    <source>
        <dbReference type="ARBA" id="ARBA00009437"/>
    </source>
</evidence>
<dbReference type="GO" id="GO:0043565">
    <property type="term" value="F:sequence-specific DNA binding"/>
    <property type="evidence" value="ECO:0007669"/>
    <property type="project" value="TreeGrafter"/>
</dbReference>
<dbReference type="PANTHER" id="PTHR30537">
    <property type="entry name" value="HTH-TYPE TRANSCRIPTIONAL REGULATOR"/>
    <property type="match status" value="1"/>
</dbReference>
<dbReference type="AlphaFoldDB" id="A0A371JWH9"/>
<keyword evidence="7" id="KW-1185">Reference proteome</keyword>
<evidence type="ECO:0000313" key="7">
    <source>
        <dbReference type="Proteomes" id="UP000264492"/>
    </source>
</evidence>
<dbReference type="EMBL" id="QTSU01000005">
    <property type="protein sequence ID" value="RDZ25990.1"/>
    <property type="molecule type" value="Genomic_DNA"/>
</dbReference>
<sequence length="315" mass="33340">MALLSSPGPAPGIRRAYKDRLRMRHTARLSLEDFELLRAIGAHGSLSGAAKALALDHSSAFRRLGAIEARAGTPLFRRSRTGYTATEAGTVAIEGAQRILDDADHLQRQLAGRDARGGARLRITIPDTLAEVAARLCAAFTAAHPQIGCDLSVSNAFVNLQQPDADVALRACALMPSGLSVRRVGSIATAVYAASGAKAGKREGLNDGAWIGFDDNLSHLSSALWLRAHVDEARIAMRVNSLPAALAACKAGVGRALLPCYYADAAGGVKRVSAPLADVPTELWFAIHPDLRRSARVRALREFALGWLPEAMGLG</sequence>
<dbReference type="PROSITE" id="PS50931">
    <property type="entry name" value="HTH_LYSR"/>
    <property type="match status" value="1"/>
</dbReference>
<dbReference type="InterPro" id="IPR058163">
    <property type="entry name" value="LysR-type_TF_proteobact-type"/>
</dbReference>
<dbReference type="SUPFAM" id="SSF46785">
    <property type="entry name" value="Winged helix' DNA-binding domain"/>
    <property type="match status" value="1"/>
</dbReference>
<evidence type="ECO:0000259" key="5">
    <source>
        <dbReference type="PROSITE" id="PS50931"/>
    </source>
</evidence>
<dbReference type="Gene3D" id="1.10.10.10">
    <property type="entry name" value="Winged helix-like DNA-binding domain superfamily/Winged helix DNA-binding domain"/>
    <property type="match status" value="1"/>
</dbReference>
<evidence type="ECO:0000256" key="3">
    <source>
        <dbReference type="ARBA" id="ARBA00023125"/>
    </source>
</evidence>
<dbReference type="InterPro" id="IPR000847">
    <property type="entry name" value="LysR_HTH_N"/>
</dbReference>
<accession>A0A371JWH9</accession>
<dbReference type="InterPro" id="IPR036388">
    <property type="entry name" value="WH-like_DNA-bd_sf"/>
</dbReference>
<dbReference type="Gene3D" id="3.40.190.290">
    <property type="match status" value="1"/>
</dbReference>
<evidence type="ECO:0000256" key="2">
    <source>
        <dbReference type="ARBA" id="ARBA00023015"/>
    </source>
</evidence>
<proteinExistence type="inferred from homology"/>
<dbReference type="GO" id="GO:0006351">
    <property type="term" value="P:DNA-templated transcription"/>
    <property type="evidence" value="ECO:0007669"/>
    <property type="project" value="TreeGrafter"/>
</dbReference>
<organism evidence="6 7">
    <name type="scientific">Lysobacter silvisoli</name>
    <dbReference type="NCBI Taxonomy" id="2293254"/>
    <lineage>
        <taxon>Bacteria</taxon>
        <taxon>Pseudomonadati</taxon>
        <taxon>Pseudomonadota</taxon>
        <taxon>Gammaproteobacteria</taxon>
        <taxon>Lysobacterales</taxon>
        <taxon>Lysobacteraceae</taxon>
        <taxon>Lysobacter</taxon>
    </lineage>
</organism>
<comment type="caution">
    <text evidence="6">The sequence shown here is derived from an EMBL/GenBank/DDBJ whole genome shotgun (WGS) entry which is preliminary data.</text>
</comment>